<dbReference type="InterPro" id="IPR011989">
    <property type="entry name" value="ARM-like"/>
</dbReference>
<feature type="region of interest" description="Disordered" evidence="1">
    <location>
        <begin position="488"/>
        <end position="508"/>
    </location>
</feature>
<dbReference type="PANTHER" id="PTHR13347:SF1">
    <property type="entry name" value="HEAT REPEAT-CONTAINING PROTEIN 3"/>
    <property type="match status" value="1"/>
</dbReference>
<feature type="domain" description="SYO1-like TPR repeats" evidence="2">
    <location>
        <begin position="1022"/>
        <end position="1100"/>
    </location>
</feature>
<evidence type="ECO:0000313" key="4">
    <source>
        <dbReference type="Proteomes" id="UP001176517"/>
    </source>
</evidence>
<evidence type="ECO:0000259" key="2">
    <source>
        <dbReference type="Pfam" id="PF25567"/>
    </source>
</evidence>
<feature type="compositionally biased region" description="Low complexity" evidence="1">
    <location>
        <begin position="221"/>
        <end position="239"/>
    </location>
</feature>
<dbReference type="EMBL" id="JAPDMZ010000085">
    <property type="protein sequence ID" value="KAK0550914.1"/>
    <property type="molecule type" value="Genomic_DNA"/>
</dbReference>
<gene>
    <name evidence="3" type="ORF">OC846_003484</name>
</gene>
<feature type="compositionally biased region" description="Low complexity" evidence="1">
    <location>
        <begin position="997"/>
        <end position="1014"/>
    </location>
</feature>
<dbReference type="Proteomes" id="UP001176517">
    <property type="component" value="Unassembled WGS sequence"/>
</dbReference>
<sequence length="1101" mass="114727">MPKSKFRISKTARHDPLARPSASAAAAVAVAGSSKAGSAKSAQPSSASVAAAAATSDPTSPAFAVSLLTKLSLPSSTASPTSVLPLTEAIWTLSALGSHIGSKPIRTALLHPDHKLGPRILHALDPATYAHLSGEEDAEDRLAVLTQASGVLRNLCIDAPWGVRDNLGRQGLFRVCISVLQLVIYGQEQEGASGTSATSSSALVQKPADQMNRKEKRHAAKAAAAAAAAAAGDAPSAPALIGSEPDHPAAQPTGPKSSPNPISPDFLAASPHTLALLDNILTLVWCLAESSSDALLSVIDSPHLISSTLDEEHARSQLSSVILADVLLASLQVGLEQTLPPGKIPVSKPNTATGLLRYLVSSPKRKSNPAPGLRQLAISSANALCALTDECPGFVRTLLAIVVAPLSEVESAVATDAQTIIRNLSARRLSNALSHGVEALISSLKASSTEALSPEDHVARTLGALCAAVTRNVIHCASRSKQVLALKPKKSGPSDLSSDSKAGVSGMTFADSSRDTAEIAAAKEVLRQMVAQEQERIVAVLLQYLEVEAEISSGATGWVKLVQSALGSAQNGSEMATDSNEGDTALTVISRRAQERVQTVQLALETLAEVASAASAVASAEDAAEQERTARLDEMDFDEERPREHRNGQANGDGNEDDEDMDFEGLLEEDGESEDGEQDAMETDKPAKAANSNVSDAAPFVFALTSEQRLPSRLLSIARAILAAGSTQIFPSSAGEGSTLSGSDSSIATTLRALVSRSLSAAANALLSIAAESPPTPSEPKYLVDLDWSKLAKSKGKATKERFLVWADSLLLKAGAVTPSGPGGYATLADLWAETWSIATGLAEIPAVAGQTTDSGSKADKEGEEGADGRVCFEACLSTLWAISRAFEPVLGYTSSTALFTSDNPSPFRAEPSSAVIPALQAAYLSAQSDSIRVRCLGIMGGLGRVPRFVAGQADSQELVERNRAVGETLLAVLEALPAEGASSSSSVSAGKKKGSAKVANGSSSSSSAATTSKPNLPVTTPECMVAALNAIIDLYADERAVWDVPVFRRSDFLQRLRKLVSRVRAGTRAIDKRTDPSLRARADETAQNYRGFVEFRETVK</sequence>
<dbReference type="Gene3D" id="1.25.10.10">
    <property type="entry name" value="Leucine-rich Repeat Variant"/>
    <property type="match status" value="1"/>
</dbReference>
<reference evidence="3" key="1">
    <citation type="journal article" date="2023" name="PhytoFront">
        <title>Draft Genome Resources of Seven Strains of Tilletia horrida, Causal Agent of Kernel Smut of Rice.</title>
        <authorList>
            <person name="Khanal S."/>
            <person name="Antony Babu S."/>
            <person name="Zhou X.G."/>
        </authorList>
    </citation>
    <scope>NUCLEOTIDE SEQUENCE</scope>
    <source>
        <strain evidence="3">TX6</strain>
    </source>
</reference>
<proteinExistence type="predicted"/>
<dbReference type="AlphaFoldDB" id="A0AAN6GPD6"/>
<keyword evidence="4" id="KW-1185">Reference proteome</keyword>
<name>A0AAN6GPD6_9BASI</name>
<feature type="compositionally biased region" description="Low complexity" evidence="1">
    <location>
        <begin position="191"/>
        <end position="202"/>
    </location>
</feature>
<feature type="region of interest" description="Disordered" evidence="1">
    <location>
        <begin position="617"/>
        <end position="692"/>
    </location>
</feature>
<feature type="region of interest" description="Disordered" evidence="1">
    <location>
        <begin position="1"/>
        <end position="20"/>
    </location>
</feature>
<dbReference type="GO" id="GO:0051082">
    <property type="term" value="F:unfolded protein binding"/>
    <property type="evidence" value="ECO:0007669"/>
    <property type="project" value="TreeGrafter"/>
</dbReference>
<dbReference type="InterPro" id="IPR052616">
    <property type="entry name" value="SYO1-like"/>
</dbReference>
<evidence type="ECO:0000256" key="1">
    <source>
        <dbReference type="SAM" id="MobiDB-lite"/>
    </source>
</evidence>
<feature type="region of interest" description="Disordered" evidence="1">
    <location>
        <begin position="983"/>
        <end position="1017"/>
    </location>
</feature>
<feature type="compositionally biased region" description="Basic residues" evidence="1">
    <location>
        <begin position="1"/>
        <end position="11"/>
    </location>
</feature>
<feature type="region of interest" description="Disordered" evidence="1">
    <location>
        <begin position="191"/>
        <end position="265"/>
    </location>
</feature>
<dbReference type="PANTHER" id="PTHR13347">
    <property type="entry name" value="HEAT REPEAT-CONTAINING PROTEIN 3"/>
    <property type="match status" value="1"/>
</dbReference>
<comment type="caution">
    <text evidence="3">The sequence shown here is derived from an EMBL/GenBank/DDBJ whole genome shotgun (WGS) entry which is preliminary data.</text>
</comment>
<feature type="compositionally biased region" description="Basic and acidic residues" evidence="1">
    <location>
        <begin position="625"/>
        <end position="647"/>
    </location>
</feature>
<accession>A0AAN6GPD6</accession>
<dbReference type="GO" id="GO:0006606">
    <property type="term" value="P:protein import into nucleus"/>
    <property type="evidence" value="ECO:0007669"/>
    <property type="project" value="TreeGrafter"/>
</dbReference>
<protein>
    <recommendedName>
        <fullName evidence="2">SYO1-like TPR repeats domain-containing protein</fullName>
    </recommendedName>
</protein>
<organism evidence="3 4">
    <name type="scientific">Tilletia horrida</name>
    <dbReference type="NCBI Taxonomy" id="155126"/>
    <lineage>
        <taxon>Eukaryota</taxon>
        <taxon>Fungi</taxon>
        <taxon>Dikarya</taxon>
        <taxon>Basidiomycota</taxon>
        <taxon>Ustilaginomycotina</taxon>
        <taxon>Exobasidiomycetes</taxon>
        <taxon>Tilletiales</taxon>
        <taxon>Tilletiaceae</taxon>
        <taxon>Tilletia</taxon>
    </lineage>
</organism>
<dbReference type="InterPro" id="IPR057990">
    <property type="entry name" value="TPR_SYO1"/>
</dbReference>
<dbReference type="GO" id="GO:0042273">
    <property type="term" value="P:ribosomal large subunit biogenesis"/>
    <property type="evidence" value="ECO:0007669"/>
    <property type="project" value="TreeGrafter"/>
</dbReference>
<feature type="compositionally biased region" description="Acidic residues" evidence="1">
    <location>
        <begin position="654"/>
        <end position="681"/>
    </location>
</feature>
<dbReference type="Pfam" id="PF25567">
    <property type="entry name" value="TPR_SYO1"/>
    <property type="match status" value="1"/>
</dbReference>
<evidence type="ECO:0000313" key="3">
    <source>
        <dbReference type="EMBL" id="KAK0550914.1"/>
    </source>
</evidence>